<keyword evidence="12 17" id="KW-0598">Phosphotransferase system</keyword>
<keyword evidence="15 17" id="KW-0460">Magnesium</keyword>
<evidence type="ECO:0000259" key="21">
    <source>
        <dbReference type="Pfam" id="PF05524"/>
    </source>
</evidence>
<evidence type="ECO:0000313" key="23">
    <source>
        <dbReference type="Proteomes" id="UP000707138"/>
    </source>
</evidence>
<dbReference type="InterPro" id="IPR024692">
    <property type="entry name" value="PTS_EI"/>
</dbReference>
<keyword evidence="11 17" id="KW-0808">Transferase</keyword>
<dbReference type="EMBL" id="JACJLA010000006">
    <property type="protein sequence ID" value="MBM6912636.1"/>
    <property type="molecule type" value="Genomic_DNA"/>
</dbReference>
<comment type="subcellular location">
    <subcellularLocation>
        <location evidence="4 17">Cytoplasm</location>
    </subcellularLocation>
</comment>
<dbReference type="Gene3D" id="1.10.274.10">
    <property type="entry name" value="PtsI, HPr-binding domain"/>
    <property type="match status" value="1"/>
</dbReference>
<dbReference type="Proteomes" id="UP000707138">
    <property type="component" value="Unassembled WGS sequence"/>
</dbReference>
<evidence type="ECO:0000256" key="4">
    <source>
        <dbReference type="ARBA" id="ARBA00004496"/>
    </source>
</evidence>
<dbReference type="SUPFAM" id="SSF52009">
    <property type="entry name" value="Phosphohistidine domain"/>
    <property type="match status" value="1"/>
</dbReference>
<dbReference type="PROSITE" id="PS00742">
    <property type="entry name" value="PEP_ENZYMES_2"/>
    <property type="match status" value="1"/>
</dbReference>
<evidence type="ECO:0000313" key="22">
    <source>
        <dbReference type="EMBL" id="MBM6912636.1"/>
    </source>
</evidence>
<evidence type="ECO:0000256" key="2">
    <source>
        <dbReference type="ARBA" id="ARBA00001946"/>
    </source>
</evidence>
<evidence type="ECO:0000256" key="7">
    <source>
        <dbReference type="ARBA" id="ARBA00016544"/>
    </source>
</evidence>
<keyword evidence="13 17" id="KW-0479">Metal-binding</keyword>
<name>A0ABS2GEP4_9FIRM</name>
<dbReference type="SUPFAM" id="SSF51621">
    <property type="entry name" value="Phosphoenolpyruvate/pyruvate domain"/>
    <property type="match status" value="1"/>
</dbReference>
<evidence type="ECO:0000256" key="12">
    <source>
        <dbReference type="ARBA" id="ARBA00022683"/>
    </source>
</evidence>
<dbReference type="PANTHER" id="PTHR46244">
    <property type="entry name" value="PHOSPHOENOLPYRUVATE-PROTEIN PHOSPHOTRANSFERASE"/>
    <property type="match status" value="1"/>
</dbReference>
<evidence type="ECO:0000256" key="16">
    <source>
        <dbReference type="ARBA" id="ARBA00033235"/>
    </source>
</evidence>
<evidence type="ECO:0000256" key="6">
    <source>
        <dbReference type="ARBA" id="ARBA00012232"/>
    </source>
</evidence>
<keyword evidence="9 17" id="KW-0963">Cytoplasm</keyword>
<evidence type="ECO:0000259" key="20">
    <source>
        <dbReference type="Pfam" id="PF02896"/>
    </source>
</evidence>
<dbReference type="Gene3D" id="3.20.20.60">
    <property type="entry name" value="Phosphoenolpyruvate-binding domains"/>
    <property type="match status" value="1"/>
</dbReference>
<feature type="domain" description="PEP-utilising enzyme mobile" evidence="19">
    <location>
        <begin position="157"/>
        <end position="225"/>
    </location>
</feature>
<dbReference type="Gene3D" id="3.50.30.10">
    <property type="entry name" value="Phosphohistidine domain"/>
    <property type="match status" value="1"/>
</dbReference>
<dbReference type="InterPro" id="IPR040442">
    <property type="entry name" value="Pyrv_kinase-like_dom_sf"/>
</dbReference>
<dbReference type="PRINTS" id="PR01736">
    <property type="entry name" value="PHPHTRNFRASE"/>
</dbReference>
<dbReference type="NCBIfam" id="TIGR01417">
    <property type="entry name" value="PTS_I_fam"/>
    <property type="match status" value="1"/>
</dbReference>
<keyword evidence="8 17" id="KW-0813">Transport</keyword>
<comment type="similarity">
    <text evidence="5 17">Belongs to the PEP-utilizing enzyme family.</text>
</comment>
<evidence type="ECO:0000256" key="15">
    <source>
        <dbReference type="ARBA" id="ARBA00022842"/>
    </source>
</evidence>
<dbReference type="GO" id="GO:0008965">
    <property type="term" value="F:phosphoenolpyruvate-protein phosphotransferase activity"/>
    <property type="evidence" value="ECO:0007669"/>
    <property type="project" value="UniProtKB-EC"/>
</dbReference>
<dbReference type="InterPro" id="IPR008731">
    <property type="entry name" value="PTS_EIN"/>
</dbReference>
<evidence type="ECO:0000256" key="3">
    <source>
        <dbReference type="ARBA" id="ARBA00002728"/>
    </source>
</evidence>
<feature type="domain" description="Phosphotransferase system enzyme I N-terminal" evidence="21">
    <location>
        <begin position="4"/>
        <end position="127"/>
    </location>
</feature>
<dbReference type="InterPro" id="IPR015813">
    <property type="entry name" value="Pyrv/PenolPyrv_kinase-like_dom"/>
</dbReference>
<evidence type="ECO:0000256" key="8">
    <source>
        <dbReference type="ARBA" id="ARBA00022448"/>
    </source>
</evidence>
<gene>
    <name evidence="22" type="primary">ptsP</name>
    <name evidence="22" type="ORF">H6A01_04765</name>
</gene>
<keyword evidence="14 17" id="KW-0418">Kinase</keyword>
<protein>
    <recommendedName>
        <fullName evidence="7 17">Phosphoenolpyruvate-protein phosphotransferase</fullName>
        <ecNumber evidence="6 17">2.7.3.9</ecNumber>
    </recommendedName>
    <alternativeName>
        <fullName evidence="16 17">Phosphotransferase system, enzyme I</fullName>
    </alternativeName>
</protein>
<feature type="domain" description="PEP-utilising enzyme C-terminal" evidence="20">
    <location>
        <begin position="253"/>
        <end position="540"/>
    </location>
</feature>
<dbReference type="PIRSF" id="PIRSF000732">
    <property type="entry name" value="PTS_enzyme_I"/>
    <property type="match status" value="1"/>
</dbReference>
<dbReference type="Pfam" id="PF02896">
    <property type="entry name" value="PEP-utilizers_C"/>
    <property type="match status" value="1"/>
</dbReference>
<evidence type="ECO:0000256" key="13">
    <source>
        <dbReference type="ARBA" id="ARBA00022723"/>
    </source>
</evidence>
<evidence type="ECO:0000256" key="18">
    <source>
        <dbReference type="SAM" id="Coils"/>
    </source>
</evidence>
<evidence type="ECO:0000256" key="10">
    <source>
        <dbReference type="ARBA" id="ARBA00022597"/>
    </source>
</evidence>
<comment type="caution">
    <text evidence="22">The sequence shown here is derived from an EMBL/GenBank/DDBJ whole genome shotgun (WGS) entry which is preliminary data.</text>
</comment>
<dbReference type="InterPro" id="IPR036637">
    <property type="entry name" value="Phosphohistidine_dom_sf"/>
</dbReference>
<dbReference type="PROSITE" id="PS00370">
    <property type="entry name" value="PEP_ENZYMES_PHOS_SITE"/>
    <property type="match status" value="1"/>
</dbReference>
<sequence>MKLQGISGARGIGAGTVYVYTQEEICIDRTPIEEAAVAGELHKLDDAMQTTIDQLTEVKAKAAATMGDAEAAIFEAHIMIAQDPSLLTSIRQAVESEHKSAAEATEGVIESFAAMFSAMDDPYMRERGADIRDIGDRLLRNLLGMTPRGLAHLSGQIILVADDLTPSDTASLDATVVQGIVTASGGPTSHAAIMARTLAIPAVMGVGDSSALRTGEQAVVNGTDGIVLTELSDDEFAQYQEEGTRYRRVLQTMKESANLPAKTKDGHDVLLFGNIGKADDAAKARELGAEGIGLFRTEFLYMERDELPNEEVQYEAYKACAEAMDGRPVIIRTMDIGGDKELKCLALPKEMNPFLGYRAIRICLAEPDMFKTQLKALLRAGVHGQVHIMYPMISSLDEVRRANALLQEAKDELAAAGVAFNGDTPVGIMVETPAAAMIADILAKEVDFFSIGTNDLCQYTLAVDRMNERIGQLYEPLHPAVLRLIKQVIDASHKEGKLTGMCGEMAGDPMATMILLGLGLDEFSMSATAIPMIKAVLRSVTVDECRHMAAKALTLGSAKEIAAYVTRIMTEKGIEL</sequence>
<reference evidence="22 23" key="1">
    <citation type="journal article" date="2021" name="Sci. Rep.">
        <title>The distribution of antibiotic resistance genes in chicken gut microbiota commensals.</title>
        <authorList>
            <person name="Juricova H."/>
            <person name="Matiasovicova J."/>
            <person name="Kubasova T."/>
            <person name="Cejkova D."/>
            <person name="Rychlik I."/>
        </authorList>
    </citation>
    <scope>NUCLEOTIDE SEQUENCE [LARGE SCALE GENOMIC DNA]</scope>
    <source>
        <strain evidence="22 23">An537</strain>
    </source>
</reference>
<evidence type="ECO:0000256" key="14">
    <source>
        <dbReference type="ARBA" id="ARBA00022777"/>
    </source>
</evidence>
<dbReference type="PANTHER" id="PTHR46244:SF3">
    <property type="entry name" value="PHOSPHOENOLPYRUVATE-PROTEIN PHOSPHOTRANSFERASE"/>
    <property type="match status" value="1"/>
</dbReference>
<comment type="catalytic activity">
    <reaction evidence="1 17">
        <text>L-histidyl-[protein] + phosphoenolpyruvate = N(pros)-phospho-L-histidyl-[protein] + pyruvate</text>
        <dbReference type="Rhea" id="RHEA:23880"/>
        <dbReference type="Rhea" id="RHEA-COMP:9745"/>
        <dbReference type="Rhea" id="RHEA-COMP:9746"/>
        <dbReference type="ChEBI" id="CHEBI:15361"/>
        <dbReference type="ChEBI" id="CHEBI:29979"/>
        <dbReference type="ChEBI" id="CHEBI:58702"/>
        <dbReference type="ChEBI" id="CHEBI:64837"/>
        <dbReference type="EC" id="2.7.3.9"/>
    </reaction>
</comment>
<dbReference type="InterPro" id="IPR050499">
    <property type="entry name" value="PEP-utilizing_PTS_enzyme"/>
</dbReference>
<evidence type="ECO:0000259" key="19">
    <source>
        <dbReference type="Pfam" id="PF00391"/>
    </source>
</evidence>
<evidence type="ECO:0000256" key="17">
    <source>
        <dbReference type="PIRNR" id="PIRNR000732"/>
    </source>
</evidence>
<dbReference type="InterPro" id="IPR036618">
    <property type="entry name" value="PtsI_HPr-bd_sf"/>
</dbReference>
<dbReference type="InterPro" id="IPR000121">
    <property type="entry name" value="PEP_util_C"/>
</dbReference>
<evidence type="ECO:0000256" key="11">
    <source>
        <dbReference type="ARBA" id="ARBA00022679"/>
    </source>
</evidence>
<evidence type="ECO:0000256" key="1">
    <source>
        <dbReference type="ARBA" id="ARBA00000683"/>
    </source>
</evidence>
<proteinExistence type="inferred from homology"/>
<keyword evidence="23" id="KW-1185">Reference proteome</keyword>
<dbReference type="RefSeq" id="WP_205087728.1">
    <property type="nucleotide sequence ID" value="NZ_JACJLA010000006.1"/>
</dbReference>
<accession>A0ABS2GEP4</accession>
<comment type="function">
    <text evidence="3 17">General (non sugar-specific) component of the phosphoenolpyruvate-dependent sugar phosphotransferase system (sugar PTS). This major carbohydrate active-transport system catalyzes the phosphorylation of incoming sugar substrates concomitantly with their translocation across the cell membrane. Enzyme I transfers the phosphoryl group from phosphoenolpyruvate (PEP) to the phosphoryl carrier protein (HPr).</text>
</comment>
<organism evidence="22 23">
    <name type="scientific">Veillonella magna</name>
    <dbReference type="NCBI Taxonomy" id="464322"/>
    <lineage>
        <taxon>Bacteria</taxon>
        <taxon>Bacillati</taxon>
        <taxon>Bacillota</taxon>
        <taxon>Negativicutes</taxon>
        <taxon>Veillonellales</taxon>
        <taxon>Veillonellaceae</taxon>
        <taxon>Veillonella</taxon>
    </lineage>
</organism>
<dbReference type="InterPro" id="IPR018274">
    <property type="entry name" value="PEP_util_AS"/>
</dbReference>
<dbReference type="InterPro" id="IPR008279">
    <property type="entry name" value="PEP-util_enz_mobile_dom"/>
</dbReference>
<dbReference type="InterPro" id="IPR006318">
    <property type="entry name" value="PTS_EI-like"/>
</dbReference>
<comment type="cofactor">
    <cofactor evidence="2 17">
        <name>Mg(2+)</name>
        <dbReference type="ChEBI" id="CHEBI:18420"/>
    </cofactor>
</comment>
<dbReference type="Pfam" id="PF05524">
    <property type="entry name" value="PEP-utilisers_N"/>
    <property type="match status" value="1"/>
</dbReference>
<evidence type="ECO:0000256" key="9">
    <source>
        <dbReference type="ARBA" id="ARBA00022490"/>
    </source>
</evidence>
<dbReference type="SUPFAM" id="SSF47831">
    <property type="entry name" value="Enzyme I of the PEP:sugar phosphotransferase system HPr-binding (sub)domain"/>
    <property type="match status" value="1"/>
</dbReference>
<dbReference type="EC" id="2.7.3.9" evidence="6 17"/>
<evidence type="ECO:0000256" key="5">
    <source>
        <dbReference type="ARBA" id="ARBA00007837"/>
    </source>
</evidence>
<dbReference type="InterPro" id="IPR023151">
    <property type="entry name" value="PEP_util_CS"/>
</dbReference>
<keyword evidence="18" id="KW-0175">Coiled coil</keyword>
<feature type="coiled-coil region" evidence="18">
    <location>
        <begin position="392"/>
        <end position="419"/>
    </location>
</feature>
<dbReference type="Pfam" id="PF00391">
    <property type="entry name" value="PEP-utilizers"/>
    <property type="match status" value="1"/>
</dbReference>
<keyword evidence="10 17" id="KW-0762">Sugar transport</keyword>